<protein>
    <submittedName>
        <fullName evidence="1">Uncharacterized protein</fullName>
    </submittedName>
</protein>
<dbReference type="AlphaFoldDB" id="A0A9X4QMF1"/>
<organism evidence="1 2">
    <name type="scientific">Cohnella ginsengisoli</name>
    <dbReference type="NCBI Taxonomy" id="425004"/>
    <lineage>
        <taxon>Bacteria</taxon>
        <taxon>Bacillati</taxon>
        <taxon>Bacillota</taxon>
        <taxon>Bacilli</taxon>
        <taxon>Bacillales</taxon>
        <taxon>Paenibacillaceae</taxon>
        <taxon>Cohnella</taxon>
    </lineage>
</organism>
<name>A0A9X4QMF1_9BACL</name>
<accession>A0A9X4QMF1</accession>
<dbReference type="Proteomes" id="UP001153387">
    <property type="component" value="Unassembled WGS sequence"/>
</dbReference>
<gene>
    <name evidence="1" type="ORF">OMP38_14105</name>
</gene>
<dbReference type="RefSeq" id="WP_277565711.1">
    <property type="nucleotide sequence ID" value="NZ_JAPDHZ010000003.1"/>
</dbReference>
<reference evidence="1 2" key="1">
    <citation type="submission" date="2022-10" db="EMBL/GenBank/DDBJ databases">
        <title>Comparative genomic analysis of Cohnella hashimotonis sp. nov., isolated from the International Space Station.</title>
        <authorList>
            <person name="Simpson A."/>
            <person name="Venkateswaran K."/>
        </authorList>
    </citation>
    <scope>NUCLEOTIDE SEQUENCE [LARGE SCALE GENOMIC DNA]</scope>
    <source>
        <strain evidence="1 2">DSM 18997</strain>
    </source>
</reference>
<evidence type="ECO:0000313" key="2">
    <source>
        <dbReference type="Proteomes" id="UP001153387"/>
    </source>
</evidence>
<evidence type="ECO:0000313" key="1">
    <source>
        <dbReference type="EMBL" id="MDG0791869.1"/>
    </source>
</evidence>
<keyword evidence="2" id="KW-1185">Reference proteome</keyword>
<sequence length="556" mass="60468">MTEMKSRLAEVRLKTAAAAWSEPLLDSGLWNHGDIRNNFYAASALFAICCDPEAEAPCDRQAGKEKASGVLLTVLSLQDGDPGSPTYGHWPLGLHPEPRLAPINPLPAELMGCLLIWFADRYGEEMGPSLAQAVDTAIDRLYGSAYYRVAQRTFGHHEAKYTAAKLLLGERYADADLREAGLHDLRLTLARVREQGMAEYGALPWFWHWVQAFVCVKDVVRDPAVQSGAAELLDALWTYRARHYLGGAWAGGRMRSLPADLPRDGNVAFDYVQFGDFALPDPLPRVEYAGFLLHVAPASARREALDRSATAETKRRIHPVGEARSPLHSYLFSASGFAVGGLIERAAEFDNEQHRWEVTLPLSAVEGANRLYFFPRGEGYSPGDPRHASDGGETLYHRGTAIALYPKAGDGIAGVLPKGEWIFRESAWFGCASGVLLAVYPFGDCKAVESASRFNCEGAPGRHGFVVEAADAAQAAKRLGIVAQSIDSKGLLRAYGDRMEGRRPSWTGEGSSGDAFGVVYETLEGDRLELAATAAETPLRRLNGAALDLADYAEGI</sequence>
<dbReference type="EMBL" id="JAPDHZ010000003">
    <property type="protein sequence ID" value="MDG0791869.1"/>
    <property type="molecule type" value="Genomic_DNA"/>
</dbReference>
<comment type="caution">
    <text evidence="1">The sequence shown here is derived from an EMBL/GenBank/DDBJ whole genome shotgun (WGS) entry which is preliminary data.</text>
</comment>
<proteinExistence type="predicted"/>